<feature type="region of interest" description="Disordered" evidence="6">
    <location>
        <begin position="40"/>
        <end position="61"/>
    </location>
</feature>
<organism evidence="8 9">
    <name type="scientific">Triparma strigata</name>
    <dbReference type="NCBI Taxonomy" id="1606541"/>
    <lineage>
        <taxon>Eukaryota</taxon>
        <taxon>Sar</taxon>
        <taxon>Stramenopiles</taxon>
        <taxon>Ochrophyta</taxon>
        <taxon>Bolidophyceae</taxon>
        <taxon>Parmales</taxon>
        <taxon>Triparmaceae</taxon>
        <taxon>Triparma</taxon>
    </lineage>
</organism>
<keyword evidence="4" id="KW-0969">Cilium</keyword>
<evidence type="ECO:0000256" key="1">
    <source>
        <dbReference type="ARBA" id="ARBA00004138"/>
    </source>
</evidence>
<evidence type="ECO:0000313" key="9">
    <source>
        <dbReference type="Proteomes" id="UP001165085"/>
    </source>
</evidence>
<comment type="subcellular location">
    <subcellularLocation>
        <location evidence="1">Cell projection</location>
        <location evidence="1">Cilium</location>
    </subcellularLocation>
    <subcellularLocation>
        <location evidence="2">Cytoplasm</location>
    </subcellularLocation>
</comment>
<dbReference type="InterPro" id="IPR023379">
    <property type="entry name" value="BART_dom"/>
</dbReference>
<dbReference type="InterPro" id="IPR042541">
    <property type="entry name" value="BART_sf"/>
</dbReference>
<gene>
    <name evidence="8" type="ORF">TrST_g11168</name>
</gene>
<proteinExistence type="predicted"/>
<protein>
    <recommendedName>
        <fullName evidence="7">BART domain-containing protein</fullName>
    </recommendedName>
</protein>
<dbReference type="Pfam" id="PF11527">
    <property type="entry name" value="ARL2_Bind_BART"/>
    <property type="match status" value="1"/>
</dbReference>
<dbReference type="OrthoDB" id="196948at2759"/>
<evidence type="ECO:0000259" key="7">
    <source>
        <dbReference type="Pfam" id="PF11527"/>
    </source>
</evidence>
<keyword evidence="9" id="KW-1185">Reference proteome</keyword>
<evidence type="ECO:0000256" key="6">
    <source>
        <dbReference type="SAM" id="MobiDB-lite"/>
    </source>
</evidence>
<dbReference type="Gene3D" id="1.20.1520.10">
    <property type="entry name" value="ADP-ribosylation factor-like 2-binding protein, domain"/>
    <property type="match status" value="1"/>
</dbReference>
<reference evidence="9" key="1">
    <citation type="journal article" date="2023" name="Commun. Biol.">
        <title>Genome analysis of Parmales, the sister group of diatoms, reveals the evolutionary specialization of diatoms from phago-mixotrophs to photoautotrophs.</title>
        <authorList>
            <person name="Ban H."/>
            <person name="Sato S."/>
            <person name="Yoshikawa S."/>
            <person name="Yamada K."/>
            <person name="Nakamura Y."/>
            <person name="Ichinomiya M."/>
            <person name="Sato N."/>
            <person name="Blanc-Mathieu R."/>
            <person name="Endo H."/>
            <person name="Kuwata A."/>
            <person name="Ogata H."/>
        </authorList>
    </citation>
    <scope>NUCLEOTIDE SEQUENCE [LARGE SCALE GENOMIC DNA]</scope>
    <source>
        <strain evidence="9">NIES 3701</strain>
    </source>
</reference>
<keyword evidence="5" id="KW-0966">Cell projection</keyword>
<dbReference type="GO" id="GO:0005737">
    <property type="term" value="C:cytoplasm"/>
    <property type="evidence" value="ECO:0007669"/>
    <property type="project" value="UniProtKB-SubCell"/>
</dbReference>
<keyword evidence="3" id="KW-0963">Cytoplasm</keyword>
<evidence type="ECO:0000256" key="3">
    <source>
        <dbReference type="ARBA" id="ARBA00022490"/>
    </source>
</evidence>
<evidence type="ECO:0000313" key="8">
    <source>
        <dbReference type="EMBL" id="GMH89061.1"/>
    </source>
</evidence>
<evidence type="ECO:0000256" key="4">
    <source>
        <dbReference type="ARBA" id="ARBA00023069"/>
    </source>
</evidence>
<dbReference type="AlphaFoldDB" id="A0A9W7BEG5"/>
<dbReference type="GO" id="GO:0005929">
    <property type="term" value="C:cilium"/>
    <property type="evidence" value="ECO:0007669"/>
    <property type="project" value="UniProtKB-SubCell"/>
</dbReference>
<name>A0A9W7BEG5_9STRA</name>
<dbReference type="EMBL" id="BRXY01000350">
    <property type="protein sequence ID" value="GMH89061.1"/>
    <property type="molecule type" value="Genomic_DNA"/>
</dbReference>
<dbReference type="Proteomes" id="UP001165085">
    <property type="component" value="Unassembled WGS sequence"/>
</dbReference>
<evidence type="ECO:0000256" key="2">
    <source>
        <dbReference type="ARBA" id="ARBA00004496"/>
    </source>
</evidence>
<accession>A0A9W7BEG5</accession>
<feature type="domain" description="BART" evidence="7">
    <location>
        <begin position="97"/>
        <end position="170"/>
    </location>
</feature>
<comment type="caution">
    <text evidence="8">The sequence shown here is derived from an EMBL/GenBank/DDBJ whole genome shotgun (WGS) entry which is preliminary data.</text>
</comment>
<sequence>MPEESKSSHESKESDQSPIAEVCESLTDFLLDDILPADIYLGDEHDGDRDPDEEEKGEEQPASMLFFKDVKMFCKSCLPNYVSFLKTEACISTDYPSEAKSDHEEYRNIVESHLSTCLEQHGYGLREFVQALSEQIDDDGQSKSVAEELLEVIECVEKFSSFAEGMMKRAGDFILYENGEDDAFSYGRR</sequence>
<evidence type="ECO:0000256" key="5">
    <source>
        <dbReference type="ARBA" id="ARBA00023273"/>
    </source>
</evidence>